<dbReference type="InterPro" id="IPR036282">
    <property type="entry name" value="Glutathione-S-Trfase_C_sf"/>
</dbReference>
<organism evidence="3 4">
    <name type="scientific">Macrostomum lignano</name>
    <dbReference type="NCBI Taxonomy" id="282301"/>
    <lineage>
        <taxon>Eukaryota</taxon>
        <taxon>Metazoa</taxon>
        <taxon>Spiralia</taxon>
        <taxon>Lophotrochozoa</taxon>
        <taxon>Platyhelminthes</taxon>
        <taxon>Rhabditophora</taxon>
        <taxon>Macrostomorpha</taxon>
        <taxon>Macrostomida</taxon>
        <taxon>Macrostomidae</taxon>
        <taxon>Macrostomum</taxon>
    </lineage>
</organism>
<protein>
    <submittedName>
        <fullName evidence="4">GST N-terminal domain-containing protein</fullName>
    </submittedName>
</protein>
<evidence type="ECO:0000259" key="2">
    <source>
        <dbReference type="Pfam" id="PF13417"/>
    </source>
</evidence>
<reference evidence="4" key="1">
    <citation type="submission" date="2016-11" db="UniProtKB">
        <authorList>
            <consortium name="WormBaseParasite"/>
        </authorList>
    </citation>
    <scope>IDENTIFICATION</scope>
</reference>
<dbReference type="SUPFAM" id="SSF52833">
    <property type="entry name" value="Thioredoxin-like"/>
    <property type="match status" value="1"/>
</dbReference>
<dbReference type="GO" id="GO:0005737">
    <property type="term" value="C:cytoplasm"/>
    <property type="evidence" value="ECO:0007669"/>
    <property type="project" value="TreeGrafter"/>
</dbReference>
<dbReference type="InterPro" id="IPR036249">
    <property type="entry name" value="Thioredoxin-like_sf"/>
</dbReference>
<dbReference type="InterPro" id="IPR050983">
    <property type="entry name" value="GST_Omega/HSP26"/>
</dbReference>
<accession>A0A1I8FS99</accession>
<dbReference type="Gene3D" id="1.20.1050.10">
    <property type="match status" value="1"/>
</dbReference>
<dbReference type="CDD" id="cd00570">
    <property type="entry name" value="GST_N_family"/>
    <property type="match status" value="1"/>
</dbReference>
<sequence>WAKPDRQLQAQPVLTLLLHAVLPVRRQRTPAWCCSTKQLPHQIVSTEPSCANADWFLAKSASGKVPALQEPDGSVLEDSLVTSRHLEETHRESALYPKQRRQASGRWMALFGVSGDEKKAAFEQLVTELESMQSTLGDSKFFAGSESVQMADLMIWPWFERLKPSCSLAGFSGARGAAEIADVLDGQDGAAAGGSGDARNTDEAHVEFTRSLLANQPKYDGY</sequence>
<dbReference type="SUPFAM" id="SSF47616">
    <property type="entry name" value="GST C-terminal domain-like"/>
    <property type="match status" value="1"/>
</dbReference>
<name>A0A1I8FS99_9PLAT</name>
<proteinExistence type="inferred from homology"/>
<dbReference type="Pfam" id="PF13417">
    <property type="entry name" value="GST_N_3"/>
    <property type="match status" value="1"/>
</dbReference>
<dbReference type="InterPro" id="IPR004045">
    <property type="entry name" value="Glutathione_S-Trfase_N"/>
</dbReference>
<comment type="similarity">
    <text evidence="1">Belongs to the GST superfamily. Omega family.</text>
</comment>
<dbReference type="Proteomes" id="UP000095280">
    <property type="component" value="Unplaced"/>
</dbReference>
<evidence type="ECO:0000256" key="1">
    <source>
        <dbReference type="ARBA" id="ARBA00011067"/>
    </source>
</evidence>
<dbReference type="PANTHER" id="PTHR43968">
    <property type="match status" value="1"/>
</dbReference>
<dbReference type="Gene3D" id="3.40.30.10">
    <property type="entry name" value="Glutaredoxin"/>
    <property type="match status" value="1"/>
</dbReference>
<evidence type="ECO:0000313" key="3">
    <source>
        <dbReference type="Proteomes" id="UP000095280"/>
    </source>
</evidence>
<feature type="domain" description="GST N-terminal" evidence="2">
    <location>
        <begin position="29"/>
        <end position="93"/>
    </location>
</feature>
<dbReference type="WBParaSite" id="maker-unitig_44561-snap-gene-0.1-mRNA-1">
    <property type="protein sequence ID" value="maker-unitig_44561-snap-gene-0.1-mRNA-1"/>
    <property type="gene ID" value="maker-unitig_44561-snap-gene-0.1"/>
</dbReference>
<evidence type="ECO:0000313" key="4">
    <source>
        <dbReference type="WBParaSite" id="maker-unitig_44561-snap-gene-0.1-mRNA-1"/>
    </source>
</evidence>
<dbReference type="AlphaFoldDB" id="A0A1I8FS99"/>
<dbReference type="PANTHER" id="PTHR43968:SF6">
    <property type="entry name" value="GLUTATHIONE S-TRANSFERASE OMEGA"/>
    <property type="match status" value="1"/>
</dbReference>
<keyword evidence="3" id="KW-1185">Reference proteome</keyword>